<keyword evidence="4 6" id="KW-0720">Serine protease</keyword>
<keyword evidence="3 6" id="KW-0378">Hydrolase</keyword>
<sequence>MSPVRLRRRFGLCAVAAVITVAVLPVPATADPGPDPSATDPGDVAWPASLPDTADVTLVTGDRVEVRTNADGRTAVTVTPVNGSGVFHTRTDPDGELYVYPADVGRHVADGLLDPELFNVTGLVRDGYDDAGTDSVPVIVDYRGEPSVKTLTARTAELPGTEPAAPLTSLGASATRVEKDDAADFYETLTDDSRVERVWLDRKIRIRLDDSVPLIGAPVAWESGLDGTGVTVAVLDTGYDVNHPDLADAVVGAKSFIEGETVQDGNGHGTHVAGTVAGSGAASDGTHTGVAPGADLLIGKVLDDTGSGLLSGAVVGAEWAIAQGADVISMSLGAKTAHASDPISEAVDALSEETGVLFVIAAGNEGQNILGSPGVASRALTVGATDDHDVVADFSSRGPRADGVLKPEISAPGVGIVAPRAAGTAMGTPVDEYYTSANGTSMATPHVAGAAAILAQQHPEWRAGELKDALVSTSRTLWDQSLHDVGSGRLDVAAAVTAQVHATGVAEFGTVTVDDGTREETVTYTNSGDTDVTLDLSLDMGRDLEVLPGAVSVSAESVTVPAGGTAEVVVGLDATLDEYGVYGGNLVATGGDSVISTAIHYVKEVPRQAVTVEVLNRRGEAPTEAEIILFELTGKARVAAQAQLFDGSAHTFQVPAGDYAVAVRIVQKDQIFGFGQDTDYYFEPEVPVTGDLTLTADAREAVDISARVEGERRRLQGESIVVLGHREREDGVGVTFGHIASTAGSDAVYGAIPSRTTAVHGTFSFSADIGLATPTYTGELRVGRERSTLPLVTDQLMDRFDGKRQYIAMPVGAGEDADYEGTDVTGALVVITAGFDMAKVDRAAANGASAVMFARDDDAAPLDLLYLGAAKIPVLGAPYGTSAALREAAATGRPFGVTVEGHLDESVGYLVPLDVSGAVPSDLTVEVDRRDFAELENDVRASGDSQVTVEALHTWRDGQTDSYQVTTFGYAPSERSEHLYAAGMTYQQYLGTTLSAGPSLYDVPRGYRAGHEYESDWFHGPLVPGGDPASACAFCRTDDTIGFDVVPVTDGDTGHFGSAPTSVTYHRDGVQVPGVESLAVPGTAEYRVDAVTVPYTSPAAPLWTRIDTSWTFVSGAPGTGTIDGCGEVFEDPAGCAALPVILTGFDMDLDAHNSARADKRFRFDLLTDRAAGFTGDPDVAGVSVEVSYDDGETWVGADKVKHDRRGGEHAVTVAHPDVSATNGFVSLRIAVWDDAGNRTEQTVIRAYALR</sequence>
<dbReference type="InterPro" id="IPR013783">
    <property type="entry name" value="Ig-like_fold"/>
</dbReference>
<comment type="similarity">
    <text evidence="1 6">Belongs to the peptidase S8 family.</text>
</comment>
<name>A0A562VC90_9ACTN</name>
<dbReference type="InterPro" id="IPR000209">
    <property type="entry name" value="Peptidase_S8/S53_dom"/>
</dbReference>
<dbReference type="PROSITE" id="PS51892">
    <property type="entry name" value="SUBTILASE"/>
    <property type="match status" value="1"/>
</dbReference>
<dbReference type="GO" id="GO:0005975">
    <property type="term" value="P:carbohydrate metabolic process"/>
    <property type="evidence" value="ECO:0007669"/>
    <property type="project" value="UniProtKB-ARBA"/>
</dbReference>
<dbReference type="InterPro" id="IPR023828">
    <property type="entry name" value="Peptidase_S8_Ser-AS"/>
</dbReference>
<dbReference type="SUPFAM" id="SSF52743">
    <property type="entry name" value="Subtilisin-like"/>
    <property type="match status" value="1"/>
</dbReference>
<dbReference type="PANTHER" id="PTHR43399">
    <property type="entry name" value="SUBTILISIN-RELATED"/>
    <property type="match status" value="1"/>
</dbReference>
<dbReference type="PROSITE" id="PS00137">
    <property type="entry name" value="SUBTILASE_HIS"/>
    <property type="match status" value="1"/>
</dbReference>
<evidence type="ECO:0000256" key="7">
    <source>
        <dbReference type="SAM" id="SignalP"/>
    </source>
</evidence>
<dbReference type="GO" id="GO:0004252">
    <property type="term" value="F:serine-type endopeptidase activity"/>
    <property type="evidence" value="ECO:0007669"/>
    <property type="project" value="UniProtKB-UniRule"/>
</dbReference>
<evidence type="ECO:0000313" key="10">
    <source>
        <dbReference type="Proteomes" id="UP000321617"/>
    </source>
</evidence>
<dbReference type="PANTHER" id="PTHR43399:SF4">
    <property type="entry name" value="CELL WALL-ASSOCIATED PROTEASE"/>
    <property type="match status" value="1"/>
</dbReference>
<protein>
    <submittedName>
        <fullName evidence="9">Subtilisin family serine protease</fullName>
    </submittedName>
</protein>
<evidence type="ECO:0000256" key="2">
    <source>
        <dbReference type="ARBA" id="ARBA00022670"/>
    </source>
</evidence>
<dbReference type="Gene3D" id="2.60.40.10">
    <property type="entry name" value="Immunoglobulins"/>
    <property type="match status" value="1"/>
</dbReference>
<feature type="chain" id="PRO_5021937114" evidence="7">
    <location>
        <begin position="31"/>
        <end position="1250"/>
    </location>
</feature>
<evidence type="ECO:0000256" key="5">
    <source>
        <dbReference type="PIRSR" id="PIRSR615500-1"/>
    </source>
</evidence>
<evidence type="ECO:0000256" key="6">
    <source>
        <dbReference type="PROSITE-ProRule" id="PRU01240"/>
    </source>
</evidence>
<dbReference type="Gene3D" id="3.50.30.30">
    <property type="match status" value="1"/>
</dbReference>
<dbReference type="PRINTS" id="PR00723">
    <property type="entry name" value="SUBTILISIN"/>
</dbReference>
<dbReference type="GO" id="GO:0006508">
    <property type="term" value="P:proteolysis"/>
    <property type="evidence" value="ECO:0007669"/>
    <property type="project" value="UniProtKB-KW"/>
</dbReference>
<dbReference type="RefSeq" id="WP_147134258.1">
    <property type="nucleotide sequence ID" value="NZ_BAABIJ010000001.1"/>
</dbReference>
<dbReference type="Pfam" id="PF00082">
    <property type="entry name" value="Peptidase_S8"/>
    <property type="match status" value="1"/>
</dbReference>
<proteinExistence type="inferred from homology"/>
<gene>
    <name evidence="9" type="ORF">LX16_1196</name>
</gene>
<organism evidence="9 10">
    <name type="scientific">Stackebrandtia albiflava</name>
    <dbReference type="NCBI Taxonomy" id="406432"/>
    <lineage>
        <taxon>Bacteria</taxon>
        <taxon>Bacillati</taxon>
        <taxon>Actinomycetota</taxon>
        <taxon>Actinomycetes</taxon>
        <taxon>Glycomycetales</taxon>
        <taxon>Glycomycetaceae</taxon>
        <taxon>Stackebrandtia</taxon>
    </lineage>
</organism>
<keyword evidence="7" id="KW-0732">Signal</keyword>
<evidence type="ECO:0000256" key="4">
    <source>
        <dbReference type="ARBA" id="ARBA00022825"/>
    </source>
</evidence>
<feature type="signal peptide" evidence="7">
    <location>
        <begin position="1"/>
        <end position="30"/>
    </location>
</feature>
<feature type="active site" description="Charge relay system" evidence="5 6">
    <location>
        <position position="268"/>
    </location>
</feature>
<evidence type="ECO:0000256" key="3">
    <source>
        <dbReference type="ARBA" id="ARBA00022801"/>
    </source>
</evidence>
<feature type="active site" description="Charge relay system" evidence="5 6">
    <location>
        <position position="441"/>
    </location>
</feature>
<dbReference type="InterPro" id="IPR015500">
    <property type="entry name" value="Peptidase_S8_subtilisin-rel"/>
</dbReference>
<feature type="active site" description="Charge relay system" evidence="5 6">
    <location>
        <position position="236"/>
    </location>
</feature>
<comment type="caution">
    <text evidence="9">The sequence shown here is derived from an EMBL/GenBank/DDBJ whole genome shotgun (WGS) entry which is preliminary data.</text>
</comment>
<dbReference type="OrthoDB" id="5165638at2"/>
<evidence type="ECO:0000256" key="1">
    <source>
        <dbReference type="ARBA" id="ARBA00011073"/>
    </source>
</evidence>
<evidence type="ECO:0000313" key="9">
    <source>
        <dbReference type="EMBL" id="TWJ15486.1"/>
    </source>
</evidence>
<accession>A0A562VC90</accession>
<reference evidence="9 10" key="1">
    <citation type="journal article" date="2013" name="Stand. Genomic Sci.">
        <title>Genomic Encyclopedia of Type Strains, Phase I: The one thousand microbial genomes (KMG-I) project.</title>
        <authorList>
            <person name="Kyrpides N.C."/>
            <person name="Woyke T."/>
            <person name="Eisen J.A."/>
            <person name="Garrity G."/>
            <person name="Lilburn T.G."/>
            <person name="Beck B.J."/>
            <person name="Whitman W.B."/>
            <person name="Hugenholtz P."/>
            <person name="Klenk H.P."/>
        </authorList>
    </citation>
    <scope>NUCLEOTIDE SEQUENCE [LARGE SCALE GENOMIC DNA]</scope>
    <source>
        <strain evidence="9 10">DSM 45044</strain>
    </source>
</reference>
<keyword evidence="2 6" id="KW-0645">Protease</keyword>
<dbReference type="Gene3D" id="3.40.50.200">
    <property type="entry name" value="Peptidase S8/S53 domain"/>
    <property type="match status" value="1"/>
</dbReference>
<dbReference type="Proteomes" id="UP000321617">
    <property type="component" value="Unassembled WGS sequence"/>
</dbReference>
<dbReference type="AlphaFoldDB" id="A0A562VC90"/>
<dbReference type="InterPro" id="IPR022398">
    <property type="entry name" value="Peptidase_S8_His-AS"/>
</dbReference>
<dbReference type="PROSITE" id="PS00138">
    <property type="entry name" value="SUBTILASE_SER"/>
    <property type="match status" value="1"/>
</dbReference>
<dbReference type="EMBL" id="VLLL01000005">
    <property type="protein sequence ID" value="TWJ15486.1"/>
    <property type="molecule type" value="Genomic_DNA"/>
</dbReference>
<keyword evidence="10" id="KW-1185">Reference proteome</keyword>
<evidence type="ECO:0000259" key="8">
    <source>
        <dbReference type="Pfam" id="PF00082"/>
    </source>
</evidence>
<dbReference type="InterPro" id="IPR036852">
    <property type="entry name" value="Peptidase_S8/S53_dom_sf"/>
</dbReference>
<dbReference type="InterPro" id="IPR051048">
    <property type="entry name" value="Peptidase_S8/S53_subtilisin"/>
</dbReference>
<feature type="domain" description="Peptidase S8/S53" evidence="8">
    <location>
        <begin position="227"/>
        <end position="477"/>
    </location>
</feature>